<dbReference type="PANTHER" id="PTHR46915:SF2">
    <property type="entry name" value="UBIQUITIN-LIKE PROTEASE 4"/>
    <property type="match status" value="1"/>
</dbReference>
<evidence type="ECO:0000256" key="1">
    <source>
        <dbReference type="ARBA" id="ARBA00022807"/>
    </source>
</evidence>
<dbReference type="EMBL" id="MDYQ01000189">
    <property type="protein sequence ID" value="PRP79291.1"/>
    <property type="molecule type" value="Genomic_DNA"/>
</dbReference>
<comment type="caution">
    <text evidence="2">The sequence shown here is derived from an EMBL/GenBank/DDBJ whole genome shotgun (WGS) entry which is preliminary data.</text>
</comment>
<proteinExistence type="predicted"/>
<dbReference type="SUPFAM" id="SSF54001">
    <property type="entry name" value="Cysteine proteinases"/>
    <property type="match status" value="1"/>
</dbReference>
<evidence type="ECO:0008006" key="4">
    <source>
        <dbReference type="Google" id="ProtNLM"/>
    </source>
</evidence>
<keyword evidence="1" id="KW-0788">Thiol protease</keyword>
<evidence type="ECO:0000313" key="3">
    <source>
        <dbReference type="Proteomes" id="UP000241769"/>
    </source>
</evidence>
<keyword evidence="1" id="KW-0645">Protease</keyword>
<accession>A0A2P6N5R9</accession>
<keyword evidence="3" id="KW-1185">Reference proteome</keyword>
<dbReference type="GO" id="GO:0008234">
    <property type="term" value="F:cysteine-type peptidase activity"/>
    <property type="evidence" value="ECO:0007669"/>
    <property type="project" value="UniProtKB-KW"/>
</dbReference>
<dbReference type="InParanoid" id="A0A2P6N5R9"/>
<dbReference type="InterPro" id="IPR038765">
    <property type="entry name" value="Papain-like_cys_pep_sf"/>
</dbReference>
<reference evidence="2 3" key="1">
    <citation type="journal article" date="2018" name="Genome Biol. Evol.">
        <title>Multiple Roots of Fruiting Body Formation in Amoebozoa.</title>
        <authorList>
            <person name="Hillmann F."/>
            <person name="Forbes G."/>
            <person name="Novohradska S."/>
            <person name="Ferling I."/>
            <person name="Riege K."/>
            <person name="Groth M."/>
            <person name="Westermann M."/>
            <person name="Marz M."/>
            <person name="Spaller T."/>
            <person name="Winckler T."/>
            <person name="Schaap P."/>
            <person name="Glockner G."/>
        </authorList>
    </citation>
    <scope>NUCLEOTIDE SEQUENCE [LARGE SCALE GENOMIC DNA]</scope>
    <source>
        <strain evidence="2 3">Jena</strain>
    </source>
</reference>
<dbReference type="OrthoDB" id="442460at2759"/>
<evidence type="ECO:0000313" key="2">
    <source>
        <dbReference type="EMBL" id="PRP79291.1"/>
    </source>
</evidence>
<dbReference type="Gene3D" id="1.10.418.20">
    <property type="match status" value="1"/>
</dbReference>
<dbReference type="AlphaFoldDB" id="A0A2P6N5R9"/>
<keyword evidence="1" id="KW-0378">Hydrolase</keyword>
<name>A0A2P6N5R9_9EUKA</name>
<dbReference type="PANTHER" id="PTHR46915">
    <property type="entry name" value="UBIQUITIN-LIKE PROTEASE 4-RELATED"/>
    <property type="match status" value="1"/>
</dbReference>
<organism evidence="2 3">
    <name type="scientific">Planoprotostelium fungivorum</name>
    <dbReference type="NCBI Taxonomy" id="1890364"/>
    <lineage>
        <taxon>Eukaryota</taxon>
        <taxon>Amoebozoa</taxon>
        <taxon>Evosea</taxon>
        <taxon>Variosea</taxon>
        <taxon>Cavosteliida</taxon>
        <taxon>Cavosteliaceae</taxon>
        <taxon>Planoprotostelium</taxon>
    </lineage>
</organism>
<sequence>MLFPFGYIEIDLQMAQSGSVFTPRLDPKANTDGLQLLWCQILGYIHHMTTKGDIEINSRDLLELEPNGLLSDKIIDLRSNPLYTWLKDVDLFQYNYLIIPIHNECVSNHHVSDVVSGYTGPSIPSMMEPLIFLSIKNWWKAYQIQRDIQLVDADSMMCLRPSVLLQDNSFDCGYMLHFIEQFCADPPQRMTDIDVRPCIIAWVTPESIINKRNEIAGLIKSRNTSGKREVIDLVDDEAPPPKRIPIDIT</sequence>
<gene>
    <name evidence="2" type="ORF">PROFUN_12432</name>
</gene>
<protein>
    <recommendedName>
        <fullName evidence="4">Ubiquitin-like protease family profile domain-containing protein</fullName>
    </recommendedName>
</protein>
<dbReference type="Proteomes" id="UP000241769">
    <property type="component" value="Unassembled WGS sequence"/>
</dbReference>